<dbReference type="PROSITE" id="PS00678">
    <property type="entry name" value="WD_REPEATS_1"/>
    <property type="match status" value="1"/>
</dbReference>
<keyword evidence="3" id="KW-0677">Repeat</keyword>
<dbReference type="PANTHER" id="PTHR46042">
    <property type="entry name" value="DIPHTHINE METHYLTRANSFERASE"/>
    <property type="match status" value="1"/>
</dbReference>
<keyword evidence="10" id="KW-1185">Reference proteome</keyword>
<accession>A0ABN7BE16</accession>
<dbReference type="Proteomes" id="UP001307889">
    <property type="component" value="Chromosome 13"/>
</dbReference>
<proteinExistence type="inferred from homology"/>
<protein>
    <recommendedName>
        <fullName evidence="6">methylated diphthine methylhydrolase</fullName>
        <ecNumber evidence="6">3.1.1.97</ecNumber>
    </recommendedName>
</protein>
<evidence type="ECO:0000313" key="9">
    <source>
        <dbReference type="EMBL" id="BET01895.1"/>
    </source>
</evidence>
<comment type="pathway">
    <text evidence="1">Protein modification; peptidyl-diphthamide biosynthesis.</text>
</comment>
<dbReference type="InterPro" id="IPR001680">
    <property type="entry name" value="WD40_rpt"/>
</dbReference>
<evidence type="ECO:0000256" key="5">
    <source>
        <dbReference type="ARBA" id="ARBA00038092"/>
    </source>
</evidence>
<dbReference type="SMART" id="SM00320">
    <property type="entry name" value="WD40"/>
    <property type="match status" value="2"/>
</dbReference>
<dbReference type="EC" id="3.1.1.97" evidence="6"/>
<evidence type="ECO:0000256" key="6">
    <source>
        <dbReference type="ARBA" id="ARBA00039131"/>
    </source>
</evidence>
<evidence type="ECO:0000256" key="7">
    <source>
        <dbReference type="ARBA" id="ARBA00047551"/>
    </source>
</evidence>
<comment type="similarity">
    <text evidence="5">Belongs to the DPH7 family.</text>
</comment>
<keyword evidence="4" id="KW-0378">Hydrolase</keyword>
<dbReference type="EMBL" id="AP028921">
    <property type="protein sequence ID" value="BET01895.1"/>
    <property type="molecule type" value="Genomic_DNA"/>
</dbReference>
<evidence type="ECO:0000256" key="8">
    <source>
        <dbReference type="PROSITE-ProRule" id="PRU00221"/>
    </source>
</evidence>
<organism evidence="9 10">
    <name type="scientific">Nesidiocoris tenuis</name>
    <dbReference type="NCBI Taxonomy" id="355587"/>
    <lineage>
        <taxon>Eukaryota</taxon>
        <taxon>Metazoa</taxon>
        <taxon>Ecdysozoa</taxon>
        <taxon>Arthropoda</taxon>
        <taxon>Hexapoda</taxon>
        <taxon>Insecta</taxon>
        <taxon>Pterygota</taxon>
        <taxon>Neoptera</taxon>
        <taxon>Paraneoptera</taxon>
        <taxon>Hemiptera</taxon>
        <taxon>Heteroptera</taxon>
        <taxon>Panheteroptera</taxon>
        <taxon>Cimicomorpha</taxon>
        <taxon>Miridae</taxon>
        <taxon>Dicyphina</taxon>
        <taxon>Nesidiocoris</taxon>
    </lineage>
</organism>
<dbReference type="Gene3D" id="2.130.10.10">
    <property type="entry name" value="YVTN repeat-like/Quinoprotein amine dehydrogenase"/>
    <property type="match status" value="1"/>
</dbReference>
<dbReference type="InterPro" id="IPR036322">
    <property type="entry name" value="WD40_repeat_dom_sf"/>
</dbReference>
<reference evidence="9 10" key="1">
    <citation type="submission" date="2023-09" db="EMBL/GenBank/DDBJ databases">
        <title>Nesidiocoris tenuis whole genome shotgun sequence.</title>
        <authorList>
            <person name="Shibata T."/>
            <person name="Shimoda M."/>
            <person name="Kobayashi T."/>
            <person name="Uehara T."/>
        </authorList>
    </citation>
    <scope>NUCLEOTIDE SEQUENCE [LARGE SCALE GENOMIC DNA]</scope>
    <source>
        <strain evidence="9 10">Japan</strain>
    </source>
</reference>
<evidence type="ECO:0000313" key="10">
    <source>
        <dbReference type="Proteomes" id="UP001307889"/>
    </source>
</evidence>
<dbReference type="InterPro" id="IPR052415">
    <property type="entry name" value="Diphthine_MTase"/>
</dbReference>
<dbReference type="InterPro" id="IPR019775">
    <property type="entry name" value="WD40_repeat_CS"/>
</dbReference>
<feature type="repeat" description="WD" evidence="8">
    <location>
        <begin position="234"/>
        <end position="276"/>
    </location>
</feature>
<dbReference type="InterPro" id="IPR015943">
    <property type="entry name" value="WD40/YVTN_repeat-like_dom_sf"/>
</dbReference>
<evidence type="ECO:0000256" key="3">
    <source>
        <dbReference type="ARBA" id="ARBA00022737"/>
    </source>
</evidence>
<evidence type="ECO:0000256" key="2">
    <source>
        <dbReference type="ARBA" id="ARBA00022574"/>
    </source>
</evidence>
<dbReference type="Pfam" id="PF00400">
    <property type="entry name" value="WD40"/>
    <property type="match status" value="1"/>
</dbReference>
<comment type="catalytic activity">
    <reaction evidence="7">
        <text>diphthine methyl ester-[translation elongation factor 2] + H2O = diphthine-[translation elongation factor 2] + methanol + H(+)</text>
        <dbReference type="Rhea" id="RHEA:42656"/>
        <dbReference type="Rhea" id="RHEA-COMP:10172"/>
        <dbReference type="Rhea" id="RHEA-COMP:10173"/>
        <dbReference type="ChEBI" id="CHEBI:15377"/>
        <dbReference type="ChEBI" id="CHEBI:15378"/>
        <dbReference type="ChEBI" id="CHEBI:17790"/>
        <dbReference type="ChEBI" id="CHEBI:79005"/>
        <dbReference type="ChEBI" id="CHEBI:82696"/>
        <dbReference type="EC" id="3.1.1.97"/>
    </reaction>
</comment>
<name>A0ABN7BE16_9HEMI</name>
<dbReference type="PROSITE" id="PS50082">
    <property type="entry name" value="WD_REPEATS_2"/>
    <property type="match status" value="1"/>
</dbReference>
<dbReference type="SUPFAM" id="SSF50978">
    <property type="entry name" value="WD40 repeat-like"/>
    <property type="match status" value="1"/>
</dbReference>
<dbReference type="PANTHER" id="PTHR46042:SF1">
    <property type="entry name" value="DIPHTHINE METHYLTRANSFERASE"/>
    <property type="match status" value="1"/>
</dbReference>
<evidence type="ECO:0000256" key="1">
    <source>
        <dbReference type="ARBA" id="ARBA00005156"/>
    </source>
</evidence>
<evidence type="ECO:0000256" key="4">
    <source>
        <dbReference type="ARBA" id="ARBA00022801"/>
    </source>
</evidence>
<gene>
    <name evidence="9" type="ORF">NTJ_14713</name>
</gene>
<keyword evidence="2 8" id="KW-0853">WD repeat</keyword>
<sequence length="364" mass="40635">MPKIEKLSYLKTELNADAVEWCPIAGFHKIVVCALYELEANTNTDLIGKNEANEDVSLTAGECSSKQYRKGSLNVYELRDDGTLVEQSNIYTSGILDCKWSSRRIAGTICLAAANATGCLLLFKFDEERKSLTALSELNLSQGSLILSLDWSNRLATSSEDFQLVASDSAGYVHLVKLNDFDLVLSSTLKSHDFEAWITAFDCFNSNVFYTGGDDALLKIYDSRATVSKAISTVKEHSAGVTSVQNNWKREFTLLTGSYDERVVFWDTRTMKRPMTDVKLPGGVWRIKHDPFDGSLIACPCMYGGSVVLDGATCSILATYDFHENINYGMDWCCEKWKDCYLLGVCSFYDNLLSLATLKYECLR</sequence>